<dbReference type="InterPro" id="IPR026992">
    <property type="entry name" value="DIOX_N"/>
</dbReference>
<evidence type="ECO:0000256" key="11">
    <source>
        <dbReference type="ARBA" id="ARBA00066708"/>
    </source>
</evidence>
<dbReference type="Pfam" id="PF14226">
    <property type="entry name" value="DIOX_N"/>
    <property type="match status" value="1"/>
</dbReference>
<keyword evidence="4" id="KW-0223">Dioxygenase</keyword>
<evidence type="ECO:0000256" key="5">
    <source>
        <dbReference type="ARBA" id="ARBA00023002"/>
    </source>
</evidence>
<feature type="domain" description="Fe2OG dioxygenase" evidence="13">
    <location>
        <begin position="202"/>
        <end position="308"/>
    </location>
</feature>
<dbReference type="InterPro" id="IPR027443">
    <property type="entry name" value="IPNS-like_sf"/>
</dbReference>
<dbReference type="Gene3D" id="2.60.120.330">
    <property type="entry name" value="B-lactam Antibiotic, Isopenicillin N Synthase, Chain"/>
    <property type="match status" value="1"/>
</dbReference>
<reference evidence="14" key="1">
    <citation type="submission" date="2023-03" db="UniProtKB">
        <authorList>
            <consortium name="EnsemblPlants"/>
        </authorList>
    </citation>
    <scope>IDENTIFICATION</scope>
</reference>
<keyword evidence="5 12" id="KW-0560">Oxidoreductase</keyword>
<proteinExistence type="inferred from homology"/>
<protein>
    <recommendedName>
        <fullName evidence="11">gibberellin 2beta-dioxygenase</fullName>
        <ecNumber evidence="11">1.14.11.13</ecNumber>
    </recommendedName>
</protein>
<evidence type="ECO:0000256" key="8">
    <source>
        <dbReference type="ARBA" id="ARBA00052204"/>
    </source>
</evidence>
<dbReference type="Gramene" id="MELO3C007132.2.1">
    <property type="protein sequence ID" value="MELO3C007132.2.1"/>
    <property type="gene ID" value="MELO3C007132.2"/>
</dbReference>
<dbReference type="PROSITE" id="PS51471">
    <property type="entry name" value="FE2OG_OXY"/>
    <property type="match status" value="1"/>
</dbReference>
<dbReference type="EC" id="1.14.11.13" evidence="11"/>
<dbReference type="FunFam" id="2.60.120.330:FF:000014">
    <property type="entry name" value="Gibberellin 2-beta-dioxygenase 1"/>
    <property type="match status" value="1"/>
</dbReference>
<organism evidence="14">
    <name type="scientific">Cucumis melo</name>
    <name type="common">Muskmelon</name>
    <dbReference type="NCBI Taxonomy" id="3656"/>
    <lineage>
        <taxon>Eukaryota</taxon>
        <taxon>Viridiplantae</taxon>
        <taxon>Streptophyta</taxon>
        <taxon>Embryophyta</taxon>
        <taxon>Tracheophyta</taxon>
        <taxon>Spermatophyta</taxon>
        <taxon>Magnoliopsida</taxon>
        <taxon>eudicotyledons</taxon>
        <taxon>Gunneridae</taxon>
        <taxon>Pentapetalae</taxon>
        <taxon>rosids</taxon>
        <taxon>fabids</taxon>
        <taxon>Cucurbitales</taxon>
        <taxon>Cucurbitaceae</taxon>
        <taxon>Benincaseae</taxon>
        <taxon>Cucumis</taxon>
    </lineage>
</organism>
<keyword evidence="3 12" id="KW-0479">Metal-binding</keyword>
<evidence type="ECO:0000256" key="6">
    <source>
        <dbReference type="ARBA" id="ARBA00023004"/>
    </source>
</evidence>
<evidence type="ECO:0000256" key="12">
    <source>
        <dbReference type="RuleBase" id="RU003682"/>
    </source>
</evidence>
<dbReference type="EnsemblPlants" id="MELO3C007132.2.1">
    <property type="protein sequence ID" value="MELO3C007132.2.1"/>
    <property type="gene ID" value="MELO3C007132.2"/>
</dbReference>
<dbReference type="InterPro" id="IPR005123">
    <property type="entry name" value="Oxoglu/Fe-dep_dioxygenase_dom"/>
</dbReference>
<evidence type="ECO:0000313" key="14">
    <source>
        <dbReference type="EnsemblPlants" id="MELO3C007132.2.1"/>
    </source>
</evidence>
<evidence type="ECO:0000256" key="9">
    <source>
        <dbReference type="ARBA" id="ARBA00055835"/>
    </source>
</evidence>
<comment type="cofactor">
    <cofactor evidence="1">
        <name>Fe cation</name>
        <dbReference type="ChEBI" id="CHEBI:24875"/>
    </cofactor>
</comment>
<comment type="pathway">
    <text evidence="7">Plant hormone biosynthesis; gibberellin biosynthesis.</text>
</comment>
<comment type="function">
    <text evidence="9">Catalyzes the 2-beta-hydroxylation of several biologically active gibberellins, leading to the homeostatic regulation of their endogenous level. Catabolism of gibberellins (GAs) plays a central role in plant development. Converts GA9/GA20 to GA51/GA29 and GA4/GA1 to GA34/GA8.</text>
</comment>
<sequence length="361" mass="40327">SSSLLSSNFCSSFFSHYISSPNSNSIFHKSTESAMVVLSQPTLDLNQYSLLRSTCKPTASFADIPEIDLSDPNAKFHIVKACEEFGFFKLVNHRVPIELMTKLEDESLCFFKLSESEKDKARPPHPLGYGSKNIGSNGDKGWIEYLLINANPLPIFSHDFLCAATEYVTAVKKLSCEVVELIAEGLKMERRNAISKLLNDEKADCCFRVNHYPPCPEMQGLSGRNMIGFGEHTDPQIISILRSNNSTGLQICLRDGAWVSVPPDNGALFVNVGDALQVMTNGRFKSVKHKVVVDPNRERVSMIYFGGPPLSEKITPLPELLEDGEESLYKEFTWWEYKTAAYKSKLADYRLGAFEKSPISS</sequence>
<evidence type="ECO:0000256" key="10">
    <source>
        <dbReference type="ARBA" id="ARBA00061282"/>
    </source>
</evidence>
<evidence type="ECO:0000256" key="7">
    <source>
        <dbReference type="ARBA" id="ARBA00037909"/>
    </source>
</evidence>
<dbReference type="InterPro" id="IPR050231">
    <property type="entry name" value="Iron_ascorbate_oxido_reductase"/>
</dbReference>
<keyword evidence="6 12" id="KW-0408">Iron</keyword>
<dbReference type="SUPFAM" id="SSF51197">
    <property type="entry name" value="Clavaminate synthase-like"/>
    <property type="match status" value="1"/>
</dbReference>
<accession>A0A9I9CQN7</accession>
<evidence type="ECO:0000256" key="3">
    <source>
        <dbReference type="ARBA" id="ARBA00022723"/>
    </source>
</evidence>
<comment type="pathway">
    <text evidence="2">Hormone biosynthesis.</text>
</comment>
<dbReference type="AlphaFoldDB" id="A0A9I9CQN7"/>
<comment type="catalytic activity">
    <reaction evidence="8">
        <text>gibberellin A1 + 2-oxoglutarate + O2 = gibberellin A8 + succinate + CO2</text>
        <dbReference type="Rhea" id="RHEA:15005"/>
        <dbReference type="ChEBI" id="CHEBI:15379"/>
        <dbReference type="ChEBI" id="CHEBI:16526"/>
        <dbReference type="ChEBI" id="CHEBI:16810"/>
        <dbReference type="ChEBI" id="CHEBI:30031"/>
        <dbReference type="ChEBI" id="CHEBI:58524"/>
        <dbReference type="ChEBI" id="CHEBI:58594"/>
        <dbReference type="EC" id="1.14.11.13"/>
    </reaction>
</comment>
<name>A0A9I9CQN7_CUCME</name>
<dbReference type="GO" id="GO:0045543">
    <property type="term" value="F:gibberellin 2-beta-dioxygenase activity"/>
    <property type="evidence" value="ECO:0007669"/>
    <property type="project" value="UniProtKB-EC"/>
</dbReference>
<dbReference type="Pfam" id="PF03171">
    <property type="entry name" value="2OG-FeII_Oxy"/>
    <property type="match status" value="1"/>
</dbReference>
<evidence type="ECO:0000259" key="13">
    <source>
        <dbReference type="PROSITE" id="PS51471"/>
    </source>
</evidence>
<evidence type="ECO:0000256" key="4">
    <source>
        <dbReference type="ARBA" id="ARBA00022964"/>
    </source>
</evidence>
<dbReference type="GO" id="GO:0046872">
    <property type="term" value="F:metal ion binding"/>
    <property type="evidence" value="ECO:0007669"/>
    <property type="project" value="UniProtKB-KW"/>
</dbReference>
<evidence type="ECO:0000256" key="1">
    <source>
        <dbReference type="ARBA" id="ARBA00001962"/>
    </source>
</evidence>
<comment type="similarity">
    <text evidence="10">Belongs to the iron/ascorbate-dependent oxidoreductase family. GA2OX subfamily.</text>
</comment>
<dbReference type="PANTHER" id="PTHR47990">
    <property type="entry name" value="2-OXOGLUTARATE (2OG) AND FE(II)-DEPENDENT OXYGENASE SUPERFAMILY PROTEIN-RELATED"/>
    <property type="match status" value="1"/>
</dbReference>
<evidence type="ECO:0000256" key="2">
    <source>
        <dbReference type="ARBA" id="ARBA00004972"/>
    </source>
</evidence>
<dbReference type="InterPro" id="IPR044861">
    <property type="entry name" value="IPNS-like_FE2OG_OXY"/>
</dbReference>